<proteinExistence type="predicted"/>
<name>A0A0E9X485_ANGAN</name>
<evidence type="ECO:0000313" key="1">
    <source>
        <dbReference type="EMBL" id="JAH96498.1"/>
    </source>
</evidence>
<dbReference type="EMBL" id="GBXM01012079">
    <property type="protein sequence ID" value="JAH96498.1"/>
    <property type="molecule type" value="Transcribed_RNA"/>
</dbReference>
<accession>A0A0E9X485</accession>
<protein>
    <submittedName>
        <fullName evidence="1">Uncharacterized protein</fullName>
    </submittedName>
</protein>
<organism evidence="1">
    <name type="scientific">Anguilla anguilla</name>
    <name type="common">European freshwater eel</name>
    <name type="synonym">Muraena anguilla</name>
    <dbReference type="NCBI Taxonomy" id="7936"/>
    <lineage>
        <taxon>Eukaryota</taxon>
        <taxon>Metazoa</taxon>
        <taxon>Chordata</taxon>
        <taxon>Craniata</taxon>
        <taxon>Vertebrata</taxon>
        <taxon>Euteleostomi</taxon>
        <taxon>Actinopterygii</taxon>
        <taxon>Neopterygii</taxon>
        <taxon>Teleostei</taxon>
        <taxon>Anguilliformes</taxon>
        <taxon>Anguillidae</taxon>
        <taxon>Anguilla</taxon>
    </lineage>
</organism>
<reference evidence="1" key="1">
    <citation type="submission" date="2014-11" db="EMBL/GenBank/DDBJ databases">
        <authorList>
            <person name="Amaro Gonzalez C."/>
        </authorList>
    </citation>
    <scope>NUCLEOTIDE SEQUENCE</scope>
</reference>
<sequence length="63" mass="7317">MICPHLNHYAKGQPLLPNNQRIFTHSSMMFRRGKDFLLSEYISFCNGTVGHKRERLSLVLKLA</sequence>
<dbReference type="AlphaFoldDB" id="A0A0E9X485"/>
<reference evidence="1" key="2">
    <citation type="journal article" date="2015" name="Fish Shellfish Immunol.">
        <title>Early steps in the European eel (Anguilla anguilla)-Vibrio vulnificus interaction in the gills: Role of the RtxA13 toxin.</title>
        <authorList>
            <person name="Callol A."/>
            <person name="Pajuelo D."/>
            <person name="Ebbesson L."/>
            <person name="Teles M."/>
            <person name="MacKenzie S."/>
            <person name="Amaro C."/>
        </authorList>
    </citation>
    <scope>NUCLEOTIDE SEQUENCE</scope>
</reference>